<name>A0A9Q2FP01_GLUJA</name>
<dbReference type="AlphaFoldDB" id="A0A9Q2FP01"/>
<gene>
    <name evidence="1" type="ORF">HKD32_07865</name>
</gene>
<dbReference type="InterPro" id="IPR007709">
    <property type="entry name" value="N-FG_amidohydro"/>
</dbReference>
<reference evidence="1" key="1">
    <citation type="submission" date="2020-04" db="EMBL/GenBank/DDBJ databases">
        <authorList>
            <person name="Sombolestani A."/>
        </authorList>
    </citation>
    <scope>NUCLEOTIDE SEQUENCE</scope>
    <source>
        <strain evidence="1">R71697</strain>
    </source>
</reference>
<evidence type="ECO:0000313" key="1">
    <source>
        <dbReference type="EMBL" id="MBF0870763.1"/>
    </source>
</evidence>
<reference evidence="1" key="2">
    <citation type="submission" date="2020-11" db="EMBL/GenBank/DDBJ databases">
        <title>Description of novel Gluconobacter species.</title>
        <authorList>
            <person name="Cleenwerck I."/>
            <person name="Cnockaert M."/>
            <person name="Borremans W."/>
            <person name="Wieme A.D."/>
            <person name="De Vuyst L."/>
            <person name="Vandamme P."/>
        </authorList>
    </citation>
    <scope>NUCLEOTIDE SEQUENCE</scope>
    <source>
        <strain evidence="1">R71697</strain>
    </source>
</reference>
<dbReference type="Proteomes" id="UP000661006">
    <property type="component" value="Unassembled WGS sequence"/>
</dbReference>
<protein>
    <submittedName>
        <fullName evidence="1">N-formylglutamate deformylase</fullName>
    </submittedName>
</protein>
<proteinExistence type="predicted"/>
<comment type="caution">
    <text evidence="1">The sequence shown here is derived from an EMBL/GenBank/DDBJ whole genome shotgun (WGS) entry which is preliminary data.</text>
</comment>
<accession>A0A9Q2FP01</accession>
<dbReference type="EMBL" id="JABCQN010000003">
    <property type="protein sequence ID" value="MBF0870763.1"/>
    <property type="molecule type" value="Genomic_DNA"/>
</dbReference>
<organism evidence="1 2">
    <name type="scientific">Gluconobacter japonicus</name>
    <dbReference type="NCBI Taxonomy" id="376620"/>
    <lineage>
        <taxon>Bacteria</taxon>
        <taxon>Pseudomonadati</taxon>
        <taxon>Pseudomonadota</taxon>
        <taxon>Alphaproteobacteria</taxon>
        <taxon>Acetobacterales</taxon>
        <taxon>Acetobacteraceae</taxon>
        <taxon>Gluconobacter</taxon>
    </lineage>
</organism>
<dbReference type="GeneID" id="81474609"/>
<dbReference type="SUPFAM" id="SSF53187">
    <property type="entry name" value="Zn-dependent exopeptidases"/>
    <property type="match status" value="1"/>
</dbReference>
<dbReference type="Gene3D" id="3.40.630.40">
    <property type="entry name" value="Zn-dependent exopeptidases"/>
    <property type="match status" value="1"/>
</dbReference>
<dbReference type="Pfam" id="PF05013">
    <property type="entry name" value="FGase"/>
    <property type="match status" value="1"/>
</dbReference>
<evidence type="ECO:0000313" key="2">
    <source>
        <dbReference type="Proteomes" id="UP000661006"/>
    </source>
</evidence>
<sequence length="293" mass="33203">MTTLPPYPAVIIKKPQKTAIPIVVSSPHSGEKYFPDFLQMTRLSLRELQQTEDRFVDGLFNYTPEMGGTLLTTEFPRVWCDVNRDCRELDPGMFRPALPSEGLVQSAKVRAGFGVIPRCASQGRPIYTHCLPVEEIHRRLQLAWIPYHESLNRLLKELKQQFGFVILLEAHSMPPLPQARACDMVIGDMHGKSCSQHLTETVQQSLCQLGYEVRRNVPYAGGYITSHYGRPAEGIHAIQLEICRSRYLNPATLQPSRGFLQVQSDMAVLLETLSRFMEDRLSWHAPSRVQSAS</sequence>
<dbReference type="RefSeq" id="WP_194257812.1">
    <property type="nucleotide sequence ID" value="NZ_JABCQN010000003.1"/>
</dbReference>